<reference evidence="2 3" key="1">
    <citation type="submission" date="2016-07" db="EMBL/GenBank/DDBJ databases">
        <title>Pervasive Adenine N6-methylation of Active Genes in Fungi.</title>
        <authorList>
            <consortium name="DOE Joint Genome Institute"/>
            <person name="Mondo S.J."/>
            <person name="Dannebaum R.O."/>
            <person name="Kuo R.C."/>
            <person name="Labutti K."/>
            <person name="Haridas S."/>
            <person name="Kuo A."/>
            <person name="Salamov A."/>
            <person name="Ahrendt S.R."/>
            <person name="Lipzen A."/>
            <person name="Sullivan W."/>
            <person name="Andreopoulos W.B."/>
            <person name="Clum A."/>
            <person name="Lindquist E."/>
            <person name="Daum C."/>
            <person name="Ramamoorthy G.K."/>
            <person name="Gryganskyi A."/>
            <person name="Culley D."/>
            <person name="Magnuson J.K."/>
            <person name="James T.Y."/>
            <person name="O'Malley M.A."/>
            <person name="Stajich J.E."/>
            <person name="Spatafora J.W."/>
            <person name="Visel A."/>
            <person name="Grigoriev I.V."/>
        </authorList>
    </citation>
    <scope>NUCLEOTIDE SEQUENCE [LARGE SCALE GENOMIC DNA]</scope>
    <source>
        <strain evidence="2 3">PL171</strain>
    </source>
</reference>
<evidence type="ECO:0000256" key="1">
    <source>
        <dbReference type="SAM" id="MobiDB-lite"/>
    </source>
</evidence>
<evidence type="ECO:0000313" key="2">
    <source>
        <dbReference type="EMBL" id="ORZ40230.1"/>
    </source>
</evidence>
<feature type="compositionally biased region" description="Basic residues" evidence="1">
    <location>
        <begin position="1"/>
        <end position="20"/>
    </location>
</feature>
<protein>
    <submittedName>
        <fullName evidence="2">Uncharacterized protein</fullName>
    </submittedName>
</protein>
<sequence length="418" mass="45156">MTLSHSHSHSHPHSHSHSHAAHSLVQAQSQSPARSHAMAMALVGHTPPPPPPPSRAATHAHAQADPESASPSSVSSLSPRHQYSRRSSAASRSSLTGGRRRRSGSGSATQGSSSASSFSKRNPHLMLHTPHERLHIAAPQVHLLRASIQRHILLWYSPGSPHHQVAPQSTHSSQVAALTEEIEAIANASWSSSSSSITTTAAELEHADVELMDQLFTQLDLLKRTSSVLDNLIDLDMFAHSVQLDKAAQLAATLAHQVDALAAQSQDLDHCLDPSVFKHLASTIHFQTTLIHDRITQLSHRFFAFSTESSARKLHPLANSSSHTSSHSTTLSPTWQLRRPLHGTPTMMKRSTPRTRSPISSRCPPSWAHSHTSTCSTHTSQRWSTPSLPTCSTRCSTLGLPPGPSTLGNPVCPRARAL</sequence>
<feature type="compositionally biased region" description="Low complexity" evidence="1">
    <location>
        <begin position="66"/>
        <end position="97"/>
    </location>
</feature>
<dbReference type="EMBL" id="MCFL01000003">
    <property type="protein sequence ID" value="ORZ40230.1"/>
    <property type="molecule type" value="Genomic_DNA"/>
</dbReference>
<accession>A0A1Y2I061</accession>
<feature type="compositionally biased region" description="Low complexity" evidence="1">
    <location>
        <begin position="354"/>
        <end position="367"/>
    </location>
</feature>
<feature type="compositionally biased region" description="Low complexity" evidence="1">
    <location>
        <begin position="21"/>
        <end position="31"/>
    </location>
</feature>
<gene>
    <name evidence="2" type="ORF">BCR44DRAFT_1171091</name>
</gene>
<dbReference type="Proteomes" id="UP000193411">
    <property type="component" value="Unassembled WGS sequence"/>
</dbReference>
<feature type="region of interest" description="Disordered" evidence="1">
    <location>
        <begin position="1"/>
        <end position="122"/>
    </location>
</feature>
<name>A0A1Y2I061_9FUNG</name>
<feature type="compositionally biased region" description="Low complexity" evidence="1">
    <location>
        <begin position="104"/>
        <end position="119"/>
    </location>
</feature>
<feature type="compositionally biased region" description="Low complexity" evidence="1">
    <location>
        <begin position="320"/>
        <end position="332"/>
    </location>
</feature>
<dbReference type="AlphaFoldDB" id="A0A1Y2I061"/>
<comment type="caution">
    <text evidence="2">The sequence shown here is derived from an EMBL/GenBank/DDBJ whole genome shotgun (WGS) entry which is preliminary data.</text>
</comment>
<feature type="region of interest" description="Disordered" evidence="1">
    <location>
        <begin position="316"/>
        <end position="367"/>
    </location>
</feature>
<evidence type="ECO:0000313" key="3">
    <source>
        <dbReference type="Proteomes" id="UP000193411"/>
    </source>
</evidence>
<organism evidence="2 3">
    <name type="scientific">Catenaria anguillulae PL171</name>
    <dbReference type="NCBI Taxonomy" id="765915"/>
    <lineage>
        <taxon>Eukaryota</taxon>
        <taxon>Fungi</taxon>
        <taxon>Fungi incertae sedis</taxon>
        <taxon>Blastocladiomycota</taxon>
        <taxon>Blastocladiomycetes</taxon>
        <taxon>Blastocladiales</taxon>
        <taxon>Catenariaceae</taxon>
        <taxon>Catenaria</taxon>
    </lineage>
</organism>
<keyword evidence="3" id="KW-1185">Reference proteome</keyword>
<proteinExistence type="predicted"/>